<evidence type="ECO:0000256" key="3">
    <source>
        <dbReference type="ARBA" id="ARBA00023163"/>
    </source>
</evidence>
<keyword evidence="3" id="KW-0804">Transcription</keyword>
<proteinExistence type="predicted"/>
<dbReference type="PRINTS" id="PR00455">
    <property type="entry name" value="HTHTETR"/>
</dbReference>
<name>A0A285QZ30_9SPHN</name>
<dbReference type="OrthoDB" id="9811084at2"/>
<dbReference type="PANTHER" id="PTHR47506">
    <property type="entry name" value="TRANSCRIPTIONAL REGULATORY PROTEIN"/>
    <property type="match status" value="1"/>
</dbReference>
<evidence type="ECO:0000256" key="1">
    <source>
        <dbReference type="ARBA" id="ARBA00023015"/>
    </source>
</evidence>
<dbReference type="AlphaFoldDB" id="A0A285QZ30"/>
<reference evidence="6 7" key="1">
    <citation type="submission" date="2017-07" db="EMBL/GenBank/DDBJ databases">
        <authorList>
            <person name="Sun Z.S."/>
            <person name="Albrecht U."/>
            <person name="Echele G."/>
            <person name="Lee C.C."/>
        </authorList>
    </citation>
    <scope>NUCLEOTIDE SEQUENCE [LARGE SCALE GENOMIC DNA]</scope>
    <source>
        <strain evidence="6 7">CGMCC 1.12672</strain>
    </source>
</reference>
<evidence type="ECO:0000313" key="7">
    <source>
        <dbReference type="Proteomes" id="UP000219494"/>
    </source>
</evidence>
<dbReference type="SUPFAM" id="SSF48498">
    <property type="entry name" value="Tetracyclin repressor-like, C-terminal domain"/>
    <property type="match status" value="1"/>
</dbReference>
<dbReference type="Pfam" id="PF16925">
    <property type="entry name" value="TetR_C_13"/>
    <property type="match status" value="1"/>
</dbReference>
<dbReference type="PROSITE" id="PS50977">
    <property type="entry name" value="HTH_TETR_2"/>
    <property type="match status" value="1"/>
</dbReference>
<dbReference type="InterPro" id="IPR036271">
    <property type="entry name" value="Tet_transcr_reg_TetR-rel_C_sf"/>
</dbReference>
<evidence type="ECO:0000313" key="6">
    <source>
        <dbReference type="EMBL" id="SOB87106.1"/>
    </source>
</evidence>
<dbReference type="PANTHER" id="PTHR47506:SF6">
    <property type="entry name" value="HTH-TYPE TRANSCRIPTIONAL REPRESSOR NEMR"/>
    <property type="match status" value="1"/>
</dbReference>
<dbReference type="Proteomes" id="UP000219494">
    <property type="component" value="Unassembled WGS sequence"/>
</dbReference>
<dbReference type="RefSeq" id="WP_097064035.1">
    <property type="nucleotide sequence ID" value="NZ_OBMI01000002.1"/>
</dbReference>
<accession>A0A285QZ30</accession>
<dbReference type="InterPro" id="IPR001647">
    <property type="entry name" value="HTH_TetR"/>
</dbReference>
<dbReference type="GO" id="GO:0003677">
    <property type="term" value="F:DNA binding"/>
    <property type="evidence" value="ECO:0007669"/>
    <property type="project" value="UniProtKB-UniRule"/>
</dbReference>
<dbReference type="InterPro" id="IPR009057">
    <property type="entry name" value="Homeodomain-like_sf"/>
</dbReference>
<gene>
    <name evidence="6" type="ORF">SAMN06297144_2227</name>
</gene>
<evidence type="ECO:0000256" key="2">
    <source>
        <dbReference type="ARBA" id="ARBA00023125"/>
    </source>
</evidence>
<evidence type="ECO:0000256" key="4">
    <source>
        <dbReference type="PROSITE-ProRule" id="PRU00335"/>
    </source>
</evidence>
<sequence>MGRPSFRYKIIESGMQTVHERGFAGTGLREITAAAGVAQGSFTNHFSSKEEFGVAILDHYFDRLREVIAATLQDQSRTPAARLYAYFDAITDLLEQSGWRFGCLAGNMSLEASETSERLRERLVEIFAEWTQPFADAVRETQAAGASSPDADPDEAGAALLEAWHGAMLRMKVDRSAAPLRRFRHIILPAIVGPAPA</sequence>
<feature type="domain" description="HTH tetR-type" evidence="5">
    <location>
        <begin position="4"/>
        <end position="64"/>
    </location>
</feature>
<feature type="DNA-binding region" description="H-T-H motif" evidence="4">
    <location>
        <begin position="27"/>
        <end position="46"/>
    </location>
</feature>
<keyword evidence="2 4" id="KW-0238">DNA-binding</keyword>
<keyword evidence="1" id="KW-0805">Transcription regulation</keyword>
<dbReference type="SUPFAM" id="SSF46689">
    <property type="entry name" value="Homeodomain-like"/>
    <property type="match status" value="1"/>
</dbReference>
<protein>
    <submittedName>
        <fullName evidence="6">Transcriptional regulator, TetR family</fullName>
    </submittedName>
</protein>
<dbReference type="EMBL" id="OBMI01000002">
    <property type="protein sequence ID" value="SOB87106.1"/>
    <property type="molecule type" value="Genomic_DNA"/>
</dbReference>
<dbReference type="Gene3D" id="1.10.357.10">
    <property type="entry name" value="Tetracycline Repressor, domain 2"/>
    <property type="match status" value="1"/>
</dbReference>
<dbReference type="InterPro" id="IPR011075">
    <property type="entry name" value="TetR_C"/>
</dbReference>
<organism evidence="6 7">
    <name type="scientific">Sphingomonas guangdongensis</name>
    <dbReference type="NCBI Taxonomy" id="1141890"/>
    <lineage>
        <taxon>Bacteria</taxon>
        <taxon>Pseudomonadati</taxon>
        <taxon>Pseudomonadota</taxon>
        <taxon>Alphaproteobacteria</taxon>
        <taxon>Sphingomonadales</taxon>
        <taxon>Sphingomonadaceae</taxon>
        <taxon>Sphingomonas</taxon>
    </lineage>
</organism>
<evidence type="ECO:0000259" key="5">
    <source>
        <dbReference type="PROSITE" id="PS50977"/>
    </source>
</evidence>
<keyword evidence="7" id="KW-1185">Reference proteome</keyword>
<dbReference type="Pfam" id="PF00440">
    <property type="entry name" value="TetR_N"/>
    <property type="match status" value="1"/>
</dbReference>